<dbReference type="InterPro" id="IPR001452">
    <property type="entry name" value="SH3_domain"/>
</dbReference>
<dbReference type="Gene3D" id="2.30.30.40">
    <property type="entry name" value="SH3 Domains"/>
    <property type="match status" value="1"/>
</dbReference>
<dbReference type="InterPro" id="IPR037362">
    <property type="entry name" value="CAS_fam"/>
</dbReference>
<dbReference type="PANTHER" id="PTHR10654:SF14">
    <property type="entry name" value="EMBRYONAL FYN-ASSOCIATED SUBSTRATE"/>
    <property type="match status" value="1"/>
</dbReference>
<evidence type="ECO:0000256" key="6">
    <source>
        <dbReference type="ARBA" id="ARBA00022490"/>
    </source>
</evidence>
<dbReference type="SMART" id="SM00326">
    <property type="entry name" value="SH3"/>
    <property type="match status" value="1"/>
</dbReference>
<keyword evidence="11" id="KW-0729">SH3-binding</keyword>
<dbReference type="GO" id="GO:0005886">
    <property type="term" value="C:plasma membrane"/>
    <property type="evidence" value="ECO:0007669"/>
    <property type="project" value="TreeGrafter"/>
</dbReference>
<evidence type="ECO:0000313" key="19">
    <source>
        <dbReference type="EMBL" id="KAJ1081622.1"/>
    </source>
</evidence>
<dbReference type="GO" id="GO:0030424">
    <property type="term" value="C:axon"/>
    <property type="evidence" value="ECO:0007669"/>
    <property type="project" value="UniProtKB-SubCell"/>
</dbReference>
<dbReference type="GO" id="GO:0017124">
    <property type="term" value="F:SH3 domain binding"/>
    <property type="evidence" value="ECO:0007669"/>
    <property type="project" value="UniProtKB-KW"/>
</dbReference>
<dbReference type="InterPro" id="IPR014928">
    <property type="entry name" value="Serine_rich_dom"/>
</dbReference>
<keyword evidence="12" id="KW-0966">Cell projection</keyword>
<dbReference type="GO" id="GO:0005925">
    <property type="term" value="C:focal adhesion"/>
    <property type="evidence" value="ECO:0007669"/>
    <property type="project" value="UniProtKB-SubCell"/>
</dbReference>
<dbReference type="Pfam" id="PF12026">
    <property type="entry name" value="CAS_C"/>
    <property type="match status" value="1"/>
</dbReference>
<reference evidence="19" key="1">
    <citation type="journal article" date="2022" name="bioRxiv">
        <title>Sequencing and chromosome-scale assembly of the giantPleurodeles waltlgenome.</title>
        <authorList>
            <person name="Brown T."/>
            <person name="Elewa A."/>
            <person name="Iarovenko S."/>
            <person name="Subramanian E."/>
            <person name="Araus A.J."/>
            <person name="Petzold A."/>
            <person name="Susuki M."/>
            <person name="Suzuki K.-i.T."/>
            <person name="Hayashi T."/>
            <person name="Toyoda A."/>
            <person name="Oliveira C."/>
            <person name="Osipova E."/>
            <person name="Leigh N.D."/>
            <person name="Simon A."/>
            <person name="Yun M.H."/>
        </authorList>
    </citation>
    <scope>NUCLEOTIDE SEQUENCE</scope>
    <source>
        <strain evidence="19">20211129_DDA</strain>
        <tissue evidence="19">Liver</tissue>
    </source>
</reference>
<dbReference type="FunFam" id="2.30.30.40:FF:000009">
    <property type="entry name" value="Breast cancer anti-estrogen resistance 1"/>
    <property type="match status" value="1"/>
</dbReference>
<dbReference type="Proteomes" id="UP001066276">
    <property type="component" value="Chromosome 12"/>
</dbReference>
<dbReference type="Gene3D" id="1.20.120.230">
    <property type="entry name" value="Alpha-catenin/vinculin-like"/>
    <property type="match status" value="1"/>
</dbReference>
<comment type="similarity">
    <text evidence="4">Belongs to the CAS family.</text>
</comment>
<dbReference type="InterPro" id="IPR036028">
    <property type="entry name" value="SH3-like_dom_sf"/>
</dbReference>
<feature type="region of interest" description="Disordered" evidence="17">
    <location>
        <begin position="275"/>
        <end position="297"/>
    </location>
</feature>
<dbReference type="PRINTS" id="PR00452">
    <property type="entry name" value="SH3DOMAIN"/>
</dbReference>
<evidence type="ECO:0000256" key="17">
    <source>
        <dbReference type="SAM" id="MobiDB-lite"/>
    </source>
</evidence>
<name>A0AAV7KSE8_PLEWA</name>
<evidence type="ECO:0000256" key="15">
    <source>
        <dbReference type="ARBA" id="ARBA00081467"/>
    </source>
</evidence>
<dbReference type="PANTHER" id="PTHR10654">
    <property type="entry name" value="CAS SCAFFOLDING PROTEIN"/>
    <property type="match status" value="1"/>
</dbReference>
<comment type="caution">
    <text evidence="19">The sequence shown here is derived from an EMBL/GenBank/DDBJ whole genome shotgun (WGS) entry which is preliminary data.</text>
</comment>
<keyword evidence="10" id="KW-0007">Acetylation</keyword>
<dbReference type="GO" id="GO:0005737">
    <property type="term" value="C:cytoplasm"/>
    <property type="evidence" value="ECO:0007669"/>
    <property type="project" value="UniProtKB-SubCell"/>
</dbReference>
<protein>
    <recommendedName>
        <fullName evidence="13">Breast cancer anti-estrogen resistance protein 1</fullName>
    </recommendedName>
    <alternativeName>
        <fullName evidence="14">CRK-associated substrate</fullName>
    </alternativeName>
    <alternativeName>
        <fullName evidence="15">p130cas</fullName>
    </alternativeName>
</protein>
<evidence type="ECO:0000256" key="13">
    <source>
        <dbReference type="ARBA" id="ARBA00072413"/>
    </source>
</evidence>
<keyword evidence="5 16" id="KW-0728">SH3 domain</keyword>
<dbReference type="PRINTS" id="PR01887">
    <property type="entry name" value="SPECTRNALPHA"/>
</dbReference>
<dbReference type="FunFam" id="1.20.120.830:FF:000001">
    <property type="entry name" value="BCAR1 scaffold protein, Cas family member"/>
    <property type="match status" value="1"/>
</dbReference>
<proteinExistence type="inferred from homology"/>
<dbReference type="PROSITE" id="PS50002">
    <property type="entry name" value="SH3"/>
    <property type="match status" value="1"/>
</dbReference>
<evidence type="ECO:0000256" key="16">
    <source>
        <dbReference type="PROSITE-ProRule" id="PRU00192"/>
    </source>
</evidence>
<feature type="compositionally biased region" description="Basic and acidic residues" evidence="17">
    <location>
        <begin position="280"/>
        <end position="289"/>
    </location>
</feature>
<dbReference type="GO" id="GO:0016477">
    <property type="term" value="P:cell migration"/>
    <property type="evidence" value="ECO:0007669"/>
    <property type="project" value="UniProtKB-ARBA"/>
</dbReference>
<organism evidence="19 20">
    <name type="scientific">Pleurodeles waltl</name>
    <name type="common">Iberian ribbed newt</name>
    <dbReference type="NCBI Taxonomy" id="8319"/>
    <lineage>
        <taxon>Eukaryota</taxon>
        <taxon>Metazoa</taxon>
        <taxon>Chordata</taxon>
        <taxon>Craniata</taxon>
        <taxon>Vertebrata</taxon>
        <taxon>Euteleostomi</taxon>
        <taxon>Amphibia</taxon>
        <taxon>Batrachia</taxon>
        <taxon>Caudata</taxon>
        <taxon>Salamandroidea</taxon>
        <taxon>Salamandridae</taxon>
        <taxon>Pleurodelinae</taxon>
        <taxon>Pleurodeles</taxon>
    </lineage>
</organism>
<evidence type="ECO:0000256" key="7">
    <source>
        <dbReference type="ARBA" id="ARBA00022553"/>
    </source>
</evidence>
<dbReference type="GO" id="GO:0007155">
    <property type="term" value="P:cell adhesion"/>
    <property type="evidence" value="ECO:0007669"/>
    <property type="project" value="UniProtKB-KW"/>
</dbReference>
<evidence type="ECO:0000313" key="20">
    <source>
        <dbReference type="Proteomes" id="UP001066276"/>
    </source>
</evidence>
<evidence type="ECO:0000256" key="10">
    <source>
        <dbReference type="ARBA" id="ARBA00022990"/>
    </source>
</evidence>
<sequence>MGDVRERPPVLYIQESRVSNGRSVRTFLRIMQGFVGQTLVRSIRVRFYFVQNVLAKALYDNVAESPDELSFRKGDILTVLEHNTQGLDGWWLCSLHGRQGIVPGNRLKILVGVHDKKQAALEQGTHQLQQLLPQQAPSAYQQSVICSVQPDSLQYAPTHPAFPAHEEDNIYLVPSKKIEVTDLYQVPQRAQSPPAKNPTLYDKPVPHYLLQRNVQETYQVPLPLNPAQELCQVPVQATKLAHDIHEVSPSYGIGPDIEQAPLSEAELQGIYHVPQPMDKGNWDKTRPPEKVLNNPPTVMMGCRSSNRSEEIYDVPPSFENVSLQPHLSIYNIPSMSKSNSGCSAREDMYDTPPRKQEWPLFLQCMYDIPRGASGGEPLPQDRDSKVMEEFTDNIKRLSVSSTGTTTYNIPPSLQEIVLVKETSVGPARPRMLELDLDLDVAMAMLANFQHSVATSVSHLMSFVSGAWRSPEQMGAHLQDIQTAIVGVQNSVRELLEFAQGAVGNSTKAADRTLYTKLSKQFQKMEDVYQSLLKHSQALDSCNWSLNILVAHKPHSVDDLDHFIMHARGIPDDTKQLVSFIRGNASLLFKKTNSKSVCVDFQTGLWDAGELINETLSIHQIGNWEKPNIQSRPLPLPPKFVAGESPDGCSENNRVEMMEDYDYVHLQVTGEFHKTEKELLGKEKNKGQSKEELDQEPMKQCKWLAIGNDHLNASDKKLLHFYLEQCETNVTTLTNAIDAFFTSVFSNQPPKIFVANSKFVILSAHKLVFIGDTLSRQAKAQGIRSEFTHYSNLLCDMLKEIVNATKMAAIQYPSPSAAKDMVDCVKELGRGTHQFQVVLGHLATM</sequence>
<feature type="domain" description="SH3" evidence="18">
    <location>
        <begin position="50"/>
        <end position="112"/>
    </location>
</feature>
<dbReference type="AlphaFoldDB" id="A0AAV7KSE8"/>
<evidence type="ECO:0000259" key="18">
    <source>
        <dbReference type="PROSITE" id="PS50002"/>
    </source>
</evidence>
<evidence type="ECO:0000256" key="3">
    <source>
        <dbReference type="ARBA" id="ARBA00004496"/>
    </source>
</evidence>
<evidence type="ECO:0000256" key="8">
    <source>
        <dbReference type="ARBA" id="ARBA00022889"/>
    </source>
</evidence>
<keyword evidence="8" id="KW-0130">Cell adhesion</keyword>
<evidence type="ECO:0000256" key="4">
    <source>
        <dbReference type="ARBA" id="ARBA00007848"/>
    </source>
</evidence>
<accession>A0AAV7KSE8</accession>
<keyword evidence="9" id="KW-0965">Cell junction</keyword>
<gene>
    <name evidence="19" type="ORF">NDU88_001800</name>
</gene>
<dbReference type="EMBL" id="JANPWB010000016">
    <property type="protein sequence ID" value="KAJ1081622.1"/>
    <property type="molecule type" value="Genomic_DNA"/>
</dbReference>
<evidence type="ECO:0000256" key="14">
    <source>
        <dbReference type="ARBA" id="ARBA00079691"/>
    </source>
</evidence>
<dbReference type="FunFam" id="1.20.120.230:FF:000001">
    <property type="entry name" value="Breast cancer anti-estrogen resistance 1"/>
    <property type="match status" value="1"/>
</dbReference>
<dbReference type="Pfam" id="PF08824">
    <property type="entry name" value="Serine_rich"/>
    <property type="match status" value="1"/>
</dbReference>
<dbReference type="Pfam" id="PF00018">
    <property type="entry name" value="SH3_1"/>
    <property type="match status" value="1"/>
</dbReference>
<dbReference type="CDD" id="cd11552">
    <property type="entry name" value="Serine_rich_BCAR1"/>
    <property type="match status" value="1"/>
</dbReference>
<keyword evidence="6" id="KW-0963">Cytoplasm</keyword>
<comment type="subcellular location">
    <subcellularLocation>
        <location evidence="1">Cell junction</location>
        <location evidence="1">Focal adhesion</location>
    </subcellularLocation>
    <subcellularLocation>
        <location evidence="2">Cell projection</location>
        <location evidence="2">Axon</location>
    </subcellularLocation>
    <subcellularLocation>
        <location evidence="3">Cytoplasm</location>
    </subcellularLocation>
</comment>
<evidence type="ECO:0000256" key="11">
    <source>
        <dbReference type="ARBA" id="ARBA00023036"/>
    </source>
</evidence>
<dbReference type="GO" id="GO:0007169">
    <property type="term" value="P:cell surface receptor protein tyrosine kinase signaling pathway"/>
    <property type="evidence" value="ECO:0007669"/>
    <property type="project" value="TreeGrafter"/>
</dbReference>
<evidence type="ECO:0000256" key="1">
    <source>
        <dbReference type="ARBA" id="ARBA00004246"/>
    </source>
</evidence>
<dbReference type="InterPro" id="IPR021901">
    <property type="entry name" value="CAS_C"/>
</dbReference>
<evidence type="ECO:0000256" key="2">
    <source>
        <dbReference type="ARBA" id="ARBA00004489"/>
    </source>
</evidence>
<evidence type="ECO:0000256" key="9">
    <source>
        <dbReference type="ARBA" id="ARBA00022949"/>
    </source>
</evidence>
<dbReference type="InterPro" id="IPR038319">
    <property type="entry name" value="Serine_rich_sf"/>
</dbReference>
<evidence type="ECO:0000256" key="12">
    <source>
        <dbReference type="ARBA" id="ARBA00023273"/>
    </source>
</evidence>
<dbReference type="SUPFAM" id="SSF50044">
    <property type="entry name" value="SH3-domain"/>
    <property type="match status" value="1"/>
</dbReference>
<keyword evidence="20" id="KW-1185">Reference proteome</keyword>
<keyword evidence="7" id="KW-0597">Phosphoprotein</keyword>
<evidence type="ECO:0000256" key="5">
    <source>
        <dbReference type="ARBA" id="ARBA00022443"/>
    </source>
</evidence>
<dbReference type="Gene3D" id="1.20.120.830">
    <property type="entry name" value="Serine-rich domain"/>
    <property type="match status" value="1"/>
</dbReference>